<accession>A0A4R1QGI1</accession>
<name>A0A4R1QGI1_9BACL</name>
<evidence type="ECO:0000313" key="2">
    <source>
        <dbReference type="EMBL" id="TCL49735.1"/>
    </source>
</evidence>
<sequence length="40" mass="4906">MNENEQIDVWMETVTNRLFTIIVFFGIPYFLYVFVQFLNL</sequence>
<keyword evidence="1" id="KW-0812">Transmembrane</keyword>
<comment type="caution">
    <text evidence="2">The sequence shown here is derived from an EMBL/GenBank/DDBJ whole genome shotgun (WGS) entry which is preliminary data.</text>
</comment>
<keyword evidence="1" id="KW-1133">Transmembrane helix</keyword>
<keyword evidence="3" id="KW-1185">Reference proteome</keyword>
<dbReference type="EMBL" id="SLUL01000006">
    <property type="protein sequence ID" value="TCL49735.1"/>
    <property type="molecule type" value="Genomic_DNA"/>
</dbReference>
<feature type="transmembrane region" description="Helical" evidence="1">
    <location>
        <begin position="18"/>
        <end position="38"/>
    </location>
</feature>
<dbReference type="AlphaFoldDB" id="A0A4R1QGI1"/>
<dbReference type="Proteomes" id="UP000295658">
    <property type="component" value="Unassembled WGS sequence"/>
</dbReference>
<dbReference type="RefSeq" id="WP_165871745.1">
    <property type="nucleotide sequence ID" value="NZ_BSVG01000002.1"/>
</dbReference>
<keyword evidence="1" id="KW-0472">Membrane</keyword>
<gene>
    <name evidence="2" type="ORF">EDD69_10687</name>
</gene>
<organism evidence="2 3">
    <name type="scientific">Thermolongibacillus altinsuensis</name>
    <dbReference type="NCBI Taxonomy" id="575256"/>
    <lineage>
        <taxon>Bacteria</taxon>
        <taxon>Bacillati</taxon>
        <taxon>Bacillota</taxon>
        <taxon>Bacilli</taxon>
        <taxon>Bacillales</taxon>
        <taxon>Anoxybacillaceae</taxon>
        <taxon>Thermolongibacillus</taxon>
    </lineage>
</organism>
<evidence type="ECO:0000313" key="3">
    <source>
        <dbReference type="Proteomes" id="UP000295658"/>
    </source>
</evidence>
<proteinExistence type="predicted"/>
<protein>
    <submittedName>
        <fullName evidence="2">Uncharacterized protein</fullName>
    </submittedName>
</protein>
<evidence type="ECO:0000256" key="1">
    <source>
        <dbReference type="SAM" id="Phobius"/>
    </source>
</evidence>
<reference evidence="2 3" key="1">
    <citation type="submission" date="2019-03" db="EMBL/GenBank/DDBJ databases">
        <title>Genomic Encyclopedia of Type Strains, Phase IV (KMG-IV): sequencing the most valuable type-strain genomes for metagenomic binning, comparative biology and taxonomic classification.</title>
        <authorList>
            <person name="Goeker M."/>
        </authorList>
    </citation>
    <scope>NUCLEOTIDE SEQUENCE [LARGE SCALE GENOMIC DNA]</scope>
    <source>
        <strain evidence="2 3">DSM 24979</strain>
    </source>
</reference>